<dbReference type="GO" id="GO:0004077">
    <property type="term" value="F:biotin--[biotin carboxyl-carrier protein] ligase activity"/>
    <property type="evidence" value="ECO:0007669"/>
    <property type="project" value="UniProtKB-EC"/>
</dbReference>
<sequence>MAWGGYYFFQTIDSTNSMALRWAGSGRSGSYSVCAQMQTEGRGKGGRTWYSEPGSLSFTLLAFPRRTEDLQILTLACAREVSEAVKEMTGLAARVKWPNDVVIEDLKIAGILFETRWKGREATLAIGIGINCNQTVFPEEIRDSASSLFLLTSAEVDIKQLFQSAAQRIYHVLERFDLGDDLSVELACSCATLGRRVAITTHHGLVEGTAVSLDPHGSLVVETAEGKREIVQEGDLHYKI</sequence>
<reference evidence="7 8" key="1">
    <citation type="journal article" date="2016" name="Environ. Microbiol.">
        <title>Genomic resolution of a cold subsurface aquifer community provides metabolic insights for novel microbes adapted to high CO concentrations.</title>
        <authorList>
            <person name="Probst A.J."/>
            <person name="Castelle C.J."/>
            <person name="Singh A."/>
            <person name="Brown C.T."/>
            <person name="Anantharaman K."/>
            <person name="Sharon I."/>
            <person name="Hug L.A."/>
            <person name="Burstein D."/>
            <person name="Emerson J.B."/>
            <person name="Thomas B.C."/>
            <person name="Banfield J.F."/>
        </authorList>
    </citation>
    <scope>NUCLEOTIDE SEQUENCE [LARGE SCALE GENOMIC DNA]</scope>
    <source>
        <strain evidence="7">CG2_30_54_11</strain>
    </source>
</reference>
<gene>
    <name evidence="7" type="ORF">AUK40_01535</name>
</gene>
<evidence type="ECO:0000256" key="1">
    <source>
        <dbReference type="ARBA" id="ARBA00022598"/>
    </source>
</evidence>
<dbReference type="SUPFAM" id="SSF50037">
    <property type="entry name" value="C-terminal domain of transcriptional repressors"/>
    <property type="match status" value="1"/>
</dbReference>
<dbReference type="InterPro" id="IPR003142">
    <property type="entry name" value="BPL_C"/>
</dbReference>
<feature type="domain" description="BPL/LPL catalytic" evidence="6">
    <location>
        <begin position="5"/>
        <end position="177"/>
    </location>
</feature>
<dbReference type="Pfam" id="PF03099">
    <property type="entry name" value="BPL_LplA_LipB"/>
    <property type="match status" value="1"/>
</dbReference>
<proteinExistence type="predicted"/>
<dbReference type="InterPro" id="IPR045864">
    <property type="entry name" value="aa-tRNA-synth_II/BPL/LPL"/>
</dbReference>
<dbReference type="PANTHER" id="PTHR12835:SF5">
    <property type="entry name" value="BIOTIN--PROTEIN LIGASE"/>
    <property type="match status" value="1"/>
</dbReference>
<dbReference type="Pfam" id="PF02237">
    <property type="entry name" value="BPL_C"/>
    <property type="match status" value="1"/>
</dbReference>
<dbReference type="GO" id="GO:0005737">
    <property type="term" value="C:cytoplasm"/>
    <property type="evidence" value="ECO:0007669"/>
    <property type="project" value="TreeGrafter"/>
</dbReference>
<dbReference type="STRING" id="1817892.AUK40_01535"/>
<keyword evidence="3" id="KW-0067">ATP-binding</keyword>
<keyword evidence="2" id="KW-0547">Nucleotide-binding</keyword>
<evidence type="ECO:0000256" key="4">
    <source>
        <dbReference type="ARBA" id="ARBA00023267"/>
    </source>
</evidence>
<dbReference type="InterPro" id="IPR004143">
    <property type="entry name" value="BPL_LPL_catalytic"/>
</dbReference>
<dbReference type="InterPro" id="IPR004408">
    <property type="entry name" value="Biotin_CoA_COase_ligase"/>
</dbReference>
<dbReference type="Gene3D" id="3.30.930.10">
    <property type="entry name" value="Bira Bifunctional Protein, Domain 2"/>
    <property type="match status" value="1"/>
</dbReference>
<comment type="caution">
    <text evidence="7">The sequence shown here is derived from an EMBL/GenBank/DDBJ whole genome shotgun (WGS) entry which is preliminary data.</text>
</comment>
<evidence type="ECO:0000259" key="6">
    <source>
        <dbReference type="PROSITE" id="PS51733"/>
    </source>
</evidence>
<dbReference type="Proteomes" id="UP000183245">
    <property type="component" value="Unassembled WGS sequence"/>
</dbReference>
<keyword evidence="4" id="KW-0092">Biotin</keyword>
<evidence type="ECO:0000256" key="2">
    <source>
        <dbReference type="ARBA" id="ARBA00022741"/>
    </source>
</evidence>
<evidence type="ECO:0000313" key="8">
    <source>
        <dbReference type="Proteomes" id="UP000183245"/>
    </source>
</evidence>
<dbReference type="PROSITE" id="PS51733">
    <property type="entry name" value="BPL_LPL_CATALYTIC"/>
    <property type="match status" value="1"/>
</dbReference>
<name>A0A1J5IVH3_9BACT</name>
<dbReference type="GO" id="GO:0005524">
    <property type="term" value="F:ATP binding"/>
    <property type="evidence" value="ECO:0007669"/>
    <property type="project" value="UniProtKB-KW"/>
</dbReference>
<evidence type="ECO:0000313" key="7">
    <source>
        <dbReference type="EMBL" id="OIP98426.1"/>
    </source>
</evidence>
<accession>A0A1J5IVH3</accession>
<evidence type="ECO:0000256" key="5">
    <source>
        <dbReference type="ARBA" id="ARBA00024227"/>
    </source>
</evidence>
<dbReference type="PANTHER" id="PTHR12835">
    <property type="entry name" value="BIOTIN PROTEIN LIGASE"/>
    <property type="match status" value="1"/>
</dbReference>
<dbReference type="EMBL" id="MNZT01000027">
    <property type="protein sequence ID" value="OIP98426.1"/>
    <property type="molecule type" value="Genomic_DNA"/>
</dbReference>
<dbReference type="Gene3D" id="2.30.30.100">
    <property type="match status" value="1"/>
</dbReference>
<dbReference type="SUPFAM" id="SSF55681">
    <property type="entry name" value="Class II aaRS and biotin synthetases"/>
    <property type="match status" value="1"/>
</dbReference>
<dbReference type="InterPro" id="IPR008988">
    <property type="entry name" value="Transcriptional_repressor_C"/>
</dbReference>
<evidence type="ECO:0000256" key="3">
    <source>
        <dbReference type="ARBA" id="ARBA00022840"/>
    </source>
</evidence>
<dbReference type="AlphaFoldDB" id="A0A1J5IVH3"/>
<keyword evidence="1 7" id="KW-0436">Ligase</keyword>
<dbReference type="CDD" id="cd16442">
    <property type="entry name" value="BPL"/>
    <property type="match status" value="1"/>
</dbReference>
<dbReference type="EC" id="6.3.4.15" evidence="5"/>
<organism evidence="7 8">
    <name type="scientific">Candidatus Wirthbacteria bacterium CG2_30_54_11</name>
    <dbReference type="NCBI Taxonomy" id="1817892"/>
    <lineage>
        <taxon>Bacteria</taxon>
        <taxon>Candidatus Wirthbacteria</taxon>
    </lineage>
</organism>
<dbReference type="NCBIfam" id="TIGR00121">
    <property type="entry name" value="birA_ligase"/>
    <property type="match status" value="1"/>
</dbReference>
<protein>
    <recommendedName>
        <fullName evidence="5">biotin--[biotin carboxyl-carrier protein] ligase</fullName>
        <ecNumber evidence="5">6.3.4.15</ecNumber>
    </recommendedName>
</protein>